<evidence type="ECO:0000313" key="2">
    <source>
        <dbReference type="Proteomes" id="UP001283361"/>
    </source>
</evidence>
<name>A0AAE1EC82_9GAST</name>
<dbReference type="EMBL" id="JAWDGP010000422">
    <property type="protein sequence ID" value="KAK3800638.1"/>
    <property type="molecule type" value="Genomic_DNA"/>
</dbReference>
<accession>A0AAE1EC82</accession>
<evidence type="ECO:0000313" key="1">
    <source>
        <dbReference type="EMBL" id="KAK3800638.1"/>
    </source>
</evidence>
<comment type="caution">
    <text evidence="1">The sequence shown here is derived from an EMBL/GenBank/DDBJ whole genome shotgun (WGS) entry which is preliminary data.</text>
</comment>
<dbReference type="Proteomes" id="UP001283361">
    <property type="component" value="Unassembled WGS sequence"/>
</dbReference>
<organism evidence="1 2">
    <name type="scientific">Elysia crispata</name>
    <name type="common">lettuce slug</name>
    <dbReference type="NCBI Taxonomy" id="231223"/>
    <lineage>
        <taxon>Eukaryota</taxon>
        <taxon>Metazoa</taxon>
        <taxon>Spiralia</taxon>
        <taxon>Lophotrochozoa</taxon>
        <taxon>Mollusca</taxon>
        <taxon>Gastropoda</taxon>
        <taxon>Heterobranchia</taxon>
        <taxon>Euthyneura</taxon>
        <taxon>Panpulmonata</taxon>
        <taxon>Sacoglossa</taxon>
        <taxon>Placobranchoidea</taxon>
        <taxon>Plakobranchidae</taxon>
        <taxon>Elysia</taxon>
    </lineage>
</organism>
<sequence>MILPDSVKTRECVVLPACHHHNGSGDRENNERESIIMNVKASHAKPPLFSVSRSETYYVGIITVLGERETAVTSLALFTPEGDSQLTCLPTSFVNSPRFGAKGNDLSAN</sequence>
<proteinExistence type="predicted"/>
<keyword evidence="2" id="KW-1185">Reference proteome</keyword>
<protein>
    <submittedName>
        <fullName evidence="1">Uncharacterized protein</fullName>
    </submittedName>
</protein>
<gene>
    <name evidence="1" type="ORF">RRG08_003045</name>
</gene>
<dbReference type="AlphaFoldDB" id="A0AAE1EC82"/>
<reference evidence="1" key="1">
    <citation type="journal article" date="2023" name="G3 (Bethesda)">
        <title>A reference genome for the long-term kleptoplast-retaining sea slug Elysia crispata morphotype clarki.</title>
        <authorList>
            <person name="Eastman K.E."/>
            <person name="Pendleton A.L."/>
            <person name="Shaikh M.A."/>
            <person name="Suttiyut T."/>
            <person name="Ogas R."/>
            <person name="Tomko P."/>
            <person name="Gavelis G."/>
            <person name="Widhalm J.R."/>
            <person name="Wisecaver J.H."/>
        </authorList>
    </citation>
    <scope>NUCLEOTIDE SEQUENCE</scope>
    <source>
        <strain evidence="1">ECLA1</strain>
    </source>
</reference>